<evidence type="ECO:0000256" key="14">
    <source>
        <dbReference type="SAM" id="MobiDB-lite"/>
    </source>
</evidence>
<feature type="region of interest" description="Disordered" evidence="14">
    <location>
        <begin position="1113"/>
        <end position="1133"/>
    </location>
</feature>
<sequence>MDKEEAGRRERQKLCDTRYSVLASNVEVNSLKQQRRITMPKRKEKTLSATNQKKRLRIEEQEGVAGDEEDSEDLEQFQQEGYQFSSSSLGEIGIVESISLKNFMCHSLLGPFEFGSNVNFIIGNNGSGKSAILTALIVGLGGKATTTNRGLSLKGFVKHGQSSADITIRLRNRGTDAFKGDVYGDSIIIEQRITCDGSRTCKIKSKLGQVVSTKKEELTAILDHFNIQVDNPVSILNQEMSKQFLHSKSEADKYKFFMKATLLEQMKGDYIHIKQTKAITRDQIETQEESLKDLKQVYLQKKERYENLSSLEEMQKNVEVLKHQMAWVLVKDIEIQKQKLKEQIEREENNDKYKVKVEQCQDEVHKAERKIQETQDRLDKMKEEIDVLQSQCTSLKEVAKKKSKAYNGQEAAYRRHQNKLKQMERERDLLQERIKELKTTVTQNLEAEHLERLNEMSTLQKRLKLLKAEGKETSQRIEERQQSLYKEKEELDKLRQEENRIRYSLDSSVKRLNQMKAGRSNSLRRFGEHIPELLEAINTAHEQGRFTKKPVGPIGACIHLKDASLAVGVESCLRNFMKTFCCDNYKDEKVLQGIMSRFYSKGNRPQIIVTSFASTPYDIKQRGVCHPEFPSVYQALHIPNPVVANCLIDLRGIETILLIKDNDVARKVMQLGRPPKNCREAFTGAGDQVYKNRYYSDDFSRAKYLGADLEEEIGLIESDLENQKAQLSRFQLHSNSVIDGIKLMEKELQILIAKRKKQQGSITPVELAISELENVEEPQSMDIDTLEEDVQDLLNKIESEQEKVNNAKKDMDKERKIMEEADCSYQDMKNKIALLVEETEPIKEEQMKAEADANKLERQLKNLEKKQNEHQNYIQELQSKLADKEEELQDSIKQAIQICPERLQVERSAKSIDTEINRLRQRLNTEKNRHGNQNEIIGEYFEALNNYKDNSSQVKDLKRFIDRLDNIMNERQARYKQMRRSLSLRCKFYFIDFLDTLKCCGSMSFDHNNEALAISVQPPGRENGGMSDMRSLSGGERSFSTVCFILSLWEITESPFRCLDEFDVYMDMKNRRISMDLMLKLAESQHLRQFMFITPQSTRTLPKSNLIKIHQLMDPERGNKQQSEEDEEASQKS</sequence>
<name>A0ABR0ZZ10_HUSHU</name>
<evidence type="ECO:0000256" key="1">
    <source>
        <dbReference type="ARBA" id="ARBA00004123"/>
    </source>
</evidence>
<keyword evidence="12" id="KW-0539">Nucleus</keyword>
<proteinExistence type="inferred from homology"/>
<evidence type="ECO:0000256" key="3">
    <source>
        <dbReference type="ARBA" id="ARBA00006793"/>
    </source>
</evidence>
<feature type="region of interest" description="Disordered" evidence="14">
    <location>
        <begin position="34"/>
        <end position="72"/>
    </location>
</feature>
<organism evidence="16 17">
    <name type="scientific">Huso huso</name>
    <name type="common">Beluga</name>
    <name type="synonym">Acipenser huso</name>
    <dbReference type="NCBI Taxonomy" id="61971"/>
    <lineage>
        <taxon>Eukaryota</taxon>
        <taxon>Metazoa</taxon>
        <taxon>Chordata</taxon>
        <taxon>Craniata</taxon>
        <taxon>Vertebrata</taxon>
        <taxon>Euteleostomi</taxon>
        <taxon>Actinopterygii</taxon>
        <taxon>Chondrostei</taxon>
        <taxon>Acipenseriformes</taxon>
        <taxon>Acipenseridae</taxon>
        <taxon>Huso</taxon>
    </lineage>
</organism>
<feature type="compositionally biased region" description="Basic residues" evidence="14">
    <location>
        <begin position="34"/>
        <end position="44"/>
    </location>
</feature>
<keyword evidence="5" id="KW-0547">Nucleotide-binding</keyword>
<evidence type="ECO:0000256" key="13">
    <source>
        <dbReference type="SAM" id="Coils"/>
    </source>
</evidence>
<keyword evidence="4" id="KW-0158">Chromosome</keyword>
<dbReference type="PANTHER" id="PTHR19306:SF8">
    <property type="entry name" value="STRUCTURAL MAINTENANCE OF CHROMOSOMES PROTEIN 6 ISOFORM X4"/>
    <property type="match status" value="1"/>
</dbReference>
<evidence type="ECO:0000256" key="9">
    <source>
        <dbReference type="ARBA" id="ARBA00023054"/>
    </source>
</evidence>
<keyword evidence="9 13" id="KW-0175">Coiled coil</keyword>
<evidence type="ECO:0000256" key="7">
    <source>
        <dbReference type="ARBA" id="ARBA00022840"/>
    </source>
</evidence>
<dbReference type="Pfam" id="PF13476">
    <property type="entry name" value="AAA_23"/>
    <property type="match status" value="1"/>
</dbReference>
<dbReference type="SUPFAM" id="SSF52540">
    <property type="entry name" value="P-loop containing nucleoside triphosphate hydrolases"/>
    <property type="match status" value="2"/>
</dbReference>
<feature type="coiled-coil region" evidence="13">
    <location>
        <begin position="277"/>
        <end position="497"/>
    </location>
</feature>
<accession>A0ABR0ZZ10</accession>
<dbReference type="Gene3D" id="1.10.287.1490">
    <property type="match status" value="1"/>
</dbReference>
<dbReference type="PANTHER" id="PTHR19306">
    <property type="entry name" value="STRUCTURAL MAINTENANCE OF CHROMOSOMES 5,6 SMC5, SMC6"/>
    <property type="match status" value="1"/>
</dbReference>
<feature type="compositionally biased region" description="Acidic residues" evidence="14">
    <location>
        <begin position="61"/>
        <end position="72"/>
    </location>
</feature>
<evidence type="ECO:0000256" key="8">
    <source>
        <dbReference type="ARBA" id="ARBA00022895"/>
    </source>
</evidence>
<dbReference type="InterPro" id="IPR038729">
    <property type="entry name" value="Rad50/SbcC_AAA"/>
</dbReference>
<evidence type="ECO:0000256" key="5">
    <source>
        <dbReference type="ARBA" id="ARBA00022741"/>
    </source>
</evidence>
<feature type="coiled-coil region" evidence="13">
    <location>
        <begin position="783"/>
        <end position="929"/>
    </location>
</feature>
<gene>
    <name evidence="16" type="ORF">HHUSO_G7042</name>
</gene>
<evidence type="ECO:0000256" key="11">
    <source>
        <dbReference type="ARBA" id="ARBA00023204"/>
    </source>
</evidence>
<evidence type="ECO:0000256" key="10">
    <source>
        <dbReference type="ARBA" id="ARBA00023172"/>
    </source>
</evidence>
<dbReference type="EMBL" id="JAHFZB010000005">
    <property type="protein sequence ID" value="KAK6490062.1"/>
    <property type="molecule type" value="Genomic_DNA"/>
</dbReference>
<comment type="subcellular location">
    <subcellularLocation>
        <location evidence="2">Chromosome</location>
        <location evidence="2">Telomere</location>
    </subcellularLocation>
    <subcellularLocation>
        <location evidence="1">Nucleus</location>
    </subcellularLocation>
</comment>
<reference evidence="16 17" key="1">
    <citation type="submission" date="2021-05" db="EMBL/GenBank/DDBJ databases">
        <authorList>
            <person name="Zahm M."/>
            <person name="Klopp C."/>
            <person name="Cabau C."/>
            <person name="Kuhl H."/>
            <person name="Suciu R."/>
            <person name="Ciorpac M."/>
            <person name="Holostenco D."/>
            <person name="Gessner J."/>
            <person name="Wuertz S."/>
            <person name="Hohne C."/>
            <person name="Stock M."/>
            <person name="Gislard M."/>
            <person name="Lluch J."/>
            <person name="Milhes M."/>
            <person name="Lampietro C."/>
            <person name="Lopez Roques C."/>
            <person name="Donnadieu C."/>
            <person name="Du K."/>
            <person name="Schartl M."/>
            <person name="Guiguen Y."/>
        </authorList>
    </citation>
    <scope>NUCLEOTIDE SEQUENCE [LARGE SCALE GENOMIC DNA]</scope>
    <source>
        <strain evidence="16">Hh-F2</strain>
        <tissue evidence="16">Blood</tissue>
    </source>
</reference>
<keyword evidence="11" id="KW-0234">DNA repair</keyword>
<dbReference type="InterPro" id="IPR027417">
    <property type="entry name" value="P-loop_NTPase"/>
</dbReference>
<dbReference type="SUPFAM" id="SSF57997">
    <property type="entry name" value="Tropomyosin"/>
    <property type="match status" value="1"/>
</dbReference>
<evidence type="ECO:0000313" key="17">
    <source>
        <dbReference type="Proteomes" id="UP001369086"/>
    </source>
</evidence>
<dbReference type="Gene3D" id="3.40.50.300">
    <property type="entry name" value="P-loop containing nucleotide triphosphate hydrolases"/>
    <property type="match status" value="2"/>
</dbReference>
<dbReference type="Proteomes" id="UP001369086">
    <property type="component" value="Unassembled WGS sequence"/>
</dbReference>
<evidence type="ECO:0000313" key="16">
    <source>
        <dbReference type="EMBL" id="KAK6490062.1"/>
    </source>
</evidence>
<comment type="similarity">
    <text evidence="3">Belongs to the SMC family. SMC6 subfamily.</text>
</comment>
<feature type="domain" description="Rad50/SbcC-type AAA" evidence="15">
    <location>
        <begin position="97"/>
        <end position="312"/>
    </location>
</feature>
<protein>
    <submittedName>
        <fullName evidence="16">Structural maintenance of chromosomes protein 6</fullName>
    </submittedName>
</protein>
<evidence type="ECO:0000259" key="15">
    <source>
        <dbReference type="Pfam" id="PF13476"/>
    </source>
</evidence>
<evidence type="ECO:0000256" key="6">
    <source>
        <dbReference type="ARBA" id="ARBA00022763"/>
    </source>
</evidence>
<evidence type="ECO:0000256" key="4">
    <source>
        <dbReference type="ARBA" id="ARBA00022454"/>
    </source>
</evidence>
<keyword evidence="10" id="KW-0233">DNA recombination</keyword>
<keyword evidence="17" id="KW-1185">Reference proteome</keyword>
<keyword evidence="7" id="KW-0067">ATP-binding</keyword>
<keyword evidence="8" id="KW-0779">Telomere</keyword>
<keyword evidence="6" id="KW-0227">DNA damage</keyword>
<comment type="caution">
    <text evidence="16">The sequence shown here is derived from an EMBL/GenBank/DDBJ whole genome shotgun (WGS) entry which is preliminary data.</text>
</comment>
<evidence type="ECO:0000256" key="2">
    <source>
        <dbReference type="ARBA" id="ARBA00004574"/>
    </source>
</evidence>
<evidence type="ECO:0000256" key="12">
    <source>
        <dbReference type="ARBA" id="ARBA00023242"/>
    </source>
</evidence>